<accession>A0ABQ2W286</accession>
<keyword evidence="1" id="KW-0812">Transmembrane</keyword>
<protein>
    <submittedName>
        <fullName evidence="2">Uncharacterized protein</fullName>
    </submittedName>
</protein>
<feature type="transmembrane region" description="Helical" evidence="1">
    <location>
        <begin position="216"/>
        <end position="234"/>
    </location>
</feature>
<keyword evidence="3" id="KW-1185">Reference proteome</keyword>
<evidence type="ECO:0000313" key="2">
    <source>
        <dbReference type="EMBL" id="GGV85666.1"/>
    </source>
</evidence>
<feature type="transmembrane region" description="Helical" evidence="1">
    <location>
        <begin position="192"/>
        <end position="210"/>
    </location>
</feature>
<proteinExistence type="predicted"/>
<name>A0ABQ2W286_9ACTN</name>
<dbReference type="RefSeq" id="WP_189544443.1">
    <property type="nucleotide sequence ID" value="NZ_BMTF01000009.1"/>
</dbReference>
<dbReference type="EMBL" id="BMTF01000009">
    <property type="protein sequence ID" value="GGV85666.1"/>
    <property type="molecule type" value="Genomic_DNA"/>
</dbReference>
<organism evidence="2 3">
    <name type="scientific">Streptomyces gelaticus</name>
    <dbReference type="NCBI Taxonomy" id="285446"/>
    <lineage>
        <taxon>Bacteria</taxon>
        <taxon>Bacillati</taxon>
        <taxon>Actinomycetota</taxon>
        <taxon>Actinomycetes</taxon>
        <taxon>Kitasatosporales</taxon>
        <taxon>Streptomycetaceae</taxon>
        <taxon>Streptomyces</taxon>
    </lineage>
</organism>
<sequence length="238" mass="25949">MELEAKNWPPLLWWAMFGPKDLAEARIADTEDAGTEEHAELLSQWGEATYPYLVVDQRAALSRLHARRQGLISRLGPQLSPLYDEFVALIAARFGPYVLLRTEALADGGEGGVRLVFEEILADLERLDTGHAPAAGGPVDSPISDFQRWQHTDPVWLLSGVGDGWPSVALQERLAAIAVGRPSSRSAERSTAVAWVRVILVVVCSIGAYWLTGSVWPIVVAFGVVLTVLVAGFVRRQG</sequence>
<comment type="caution">
    <text evidence="2">The sequence shown here is derived from an EMBL/GenBank/DDBJ whole genome shotgun (WGS) entry which is preliminary data.</text>
</comment>
<keyword evidence="1" id="KW-0472">Membrane</keyword>
<reference evidence="3" key="1">
    <citation type="journal article" date="2019" name="Int. J. Syst. Evol. Microbiol.">
        <title>The Global Catalogue of Microorganisms (GCM) 10K type strain sequencing project: providing services to taxonomists for standard genome sequencing and annotation.</title>
        <authorList>
            <consortium name="The Broad Institute Genomics Platform"/>
            <consortium name="The Broad Institute Genome Sequencing Center for Infectious Disease"/>
            <person name="Wu L."/>
            <person name="Ma J."/>
        </authorList>
    </citation>
    <scope>NUCLEOTIDE SEQUENCE [LARGE SCALE GENOMIC DNA]</scope>
    <source>
        <strain evidence="3">JCM 4376</strain>
    </source>
</reference>
<keyword evidence="1" id="KW-1133">Transmembrane helix</keyword>
<evidence type="ECO:0000313" key="3">
    <source>
        <dbReference type="Proteomes" id="UP000660675"/>
    </source>
</evidence>
<evidence type="ECO:0000256" key="1">
    <source>
        <dbReference type="SAM" id="Phobius"/>
    </source>
</evidence>
<gene>
    <name evidence="2" type="ORF">GCM10015535_32680</name>
</gene>
<dbReference type="Proteomes" id="UP000660675">
    <property type="component" value="Unassembled WGS sequence"/>
</dbReference>